<comment type="caution">
    <text evidence="1">The sequence shown here is derived from an EMBL/GenBank/DDBJ whole genome shotgun (WGS) entry which is preliminary data.</text>
</comment>
<dbReference type="PROSITE" id="PS51257">
    <property type="entry name" value="PROKAR_LIPOPROTEIN"/>
    <property type="match status" value="1"/>
</dbReference>
<accession>A0A502JN45</accession>
<name>A0A502JN45_HAEHA</name>
<proteinExistence type="predicted"/>
<evidence type="ECO:0008006" key="3">
    <source>
        <dbReference type="Google" id="ProtNLM"/>
    </source>
</evidence>
<dbReference type="RefSeq" id="WP_140578138.1">
    <property type="nucleotide sequence ID" value="NZ_SDPI01000010.1"/>
</dbReference>
<reference evidence="1 2" key="1">
    <citation type="submission" date="2019-01" db="EMBL/GenBank/DDBJ databases">
        <title>Comparative genomic analysis identifies haemin-independent Haemophilus haemolyticus: a formal re-classification of Haemophilus intermedius.</title>
        <authorList>
            <person name="Harris T.M."/>
            <person name="Price E.P."/>
            <person name="Sarovich D.S."/>
            <person name="Norskov-Lauritsen N."/>
            <person name="Beissbarth J."/>
            <person name="Chang A.B."/>
            <person name="Smith-Vaughan H.C."/>
        </authorList>
    </citation>
    <scope>NUCLEOTIDE SEQUENCE [LARGE SCALE GENOMIC DNA]</scope>
    <source>
        <strain evidence="1 2">CCUG 30218</strain>
    </source>
</reference>
<dbReference type="Proteomes" id="UP000318695">
    <property type="component" value="Unassembled WGS sequence"/>
</dbReference>
<protein>
    <recommendedName>
        <fullName evidence="3">Lipoprotein</fullName>
    </recommendedName>
</protein>
<dbReference type="AlphaFoldDB" id="A0A502JN45"/>
<evidence type="ECO:0000313" key="1">
    <source>
        <dbReference type="EMBL" id="TPH01092.1"/>
    </source>
</evidence>
<sequence length="84" mass="9011">MKKLFIVLLSSIALYGCAPGEFQAASKCILTGEGANEHGNCHIGRTFSLSEGVRVHKTNESSPGEENYGKKISDKLSKKLGLSK</sequence>
<dbReference type="EMBL" id="SDPI01000010">
    <property type="protein sequence ID" value="TPH01092.1"/>
    <property type="molecule type" value="Genomic_DNA"/>
</dbReference>
<organism evidence="1 2">
    <name type="scientific">Haemophilus haemolyticus</name>
    <dbReference type="NCBI Taxonomy" id="726"/>
    <lineage>
        <taxon>Bacteria</taxon>
        <taxon>Pseudomonadati</taxon>
        <taxon>Pseudomonadota</taxon>
        <taxon>Gammaproteobacteria</taxon>
        <taxon>Pasteurellales</taxon>
        <taxon>Pasteurellaceae</taxon>
        <taxon>Haemophilus</taxon>
    </lineage>
</organism>
<gene>
    <name evidence="1" type="ORF">EUX54_03265</name>
</gene>
<evidence type="ECO:0000313" key="2">
    <source>
        <dbReference type="Proteomes" id="UP000318695"/>
    </source>
</evidence>